<dbReference type="Proteomes" id="UP000230605">
    <property type="component" value="Chromosome 4"/>
</dbReference>
<evidence type="ECO:0000313" key="8">
    <source>
        <dbReference type="Proteomes" id="UP001302367"/>
    </source>
</evidence>
<dbReference type="Pfam" id="PF00135">
    <property type="entry name" value="COesterase"/>
    <property type="match status" value="1"/>
</dbReference>
<dbReference type="InterPro" id="IPR029058">
    <property type="entry name" value="AB_hydrolase_fold"/>
</dbReference>
<dbReference type="SUPFAM" id="SSF53474">
    <property type="entry name" value="alpha/beta-Hydrolases"/>
    <property type="match status" value="1"/>
</dbReference>
<dbReference type="PROSITE" id="PS00941">
    <property type="entry name" value="CARBOXYLESTERASE_B_2"/>
    <property type="match status" value="1"/>
</dbReference>
<dbReference type="InterPro" id="IPR019826">
    <property type="entry name" value="Carboxylesterase_B_AS"/>
</dbReference>
<evidence type="ECO:0000256" key="3">
    <source>
        <dbReference type="RuleBase" id="RU361235"/>
    </source>
</evidence>
<feature type="domain" description="Carboxylesterase type B" evidence="4">
    <location>
        <begin position="45"/>
        <end position="504"/>
    </location>
</feature>
<reference evidence="5 7" key="1">
    <citation type="submission" date="2015-10" db="EMBL/GenBank/DDBJ databases">
        <title>The cercosporin biosynthetic gene cluster was horizontally transferred to several fungal lineages and shown to be expanded in Cercospora beticola based on microsynteny with recipient genomes.</title>
        <authorList>
            <person name="De Jonge R."/>
            <person name="Ebert M.K."/>
            <person name="Suttle J.C."/>
            <person name="Jurick Ii W.M."/>
            <person name="Secor G.A."/>
            <person name="Thomma B.P."/>
            <person name="Van De Peer Y."/>
            <person name="Bolton M.D."/>
        </authorList>
    </citation>
    <scope>NUCLEOTIDE SEQUENCE [LARGE SCALE GENOMIC DNA]</scope>
    <source>
        <strain evidence="5 7">09-40</strain>
    </source>
</reference>
<dbReference type="GO" id="GO:0016787">
    <property type="term" value="F:hydrolase activity"/>
    <property type="evidence" value="ECO:0007669"/>
    <property type="project" value="UniProtKB-KW"/>
</dbReference>
<name>A0A2G5HK07_CERBT</name>
<sequence>MKSITCSILATALTAAAQGIGLVTDDFPIVDLGYARHAPTKINQTTLNKISYATYSNIRFAQPPVGALRFRKPKVPPPYAEGVQDGVISQNETNCIQSVPGYFTSLPGLNGTSWGQEDCLFLDVIVPEGVKQGSSVPVLHWIYGGGFFFGAKDTGGNPAALFDRMTADDKFVIVASNYRLGVLGWSAVEGESGIDANAGLYDSQAALEWTRDNVHRFGGDSNQVTVMGQSAGSGIIEHLLAATSEGQRPSFQQAILSSPGYRPHVNRSIETLGLWRELLNQTKCTDFDCVKKLPETTIAEANRYHYLEAPSGGFPGSSISYGPVIDGDLVKDLPERVLQQISQFSPAPPSYVKRVIAGDMKKDGAASTIGDFTSWAEQVSVFARTPSNATISAIENLYGPFNGSGSSFREDGSVEMTPFDTFSGDVIFACHSHFVAEAFAAYRASGHWPGLDSESYRYEMSIQPAVHGQDISYYFFDEIVAALDPTVEESVATDLQQKFRDFIMGREMEGWPESTSSGGDARDWLNITADGLVAVEQADEGDRRKKCREIVSLYGNEADGW</sequence>
<reference evidence="6 8" key="2">
    <citation type="submission" date="2023-09" db="EMBL/GenBank/DDBJ databases">
        <title>Complete-Gapless Cercospora beticola genome.</title>
        <authorList>
            <person name="Wyatt N.A."/>
            <person name="Spanner R.E."/>
            <person name="Bolton M.D."/>
        </authorList>
    </citation>
    <scope>NUCLEOTIDE SEQUENCE [LARGE SCALE GENOMIC DNA]</scope>
    <source>
        <strain evidence="6">Cb09-40</strain>
    </source>
</reference>
<proteinExistence type="inferred from homology"/>
<dbReference type="PANTHER" id="PTHR11559">
    <property type="entry name" value="CARBOXYLESTERASE"/>
    <property type="match status" value="1"/>
</dbReference>
<evidence type="ECO:0000313" key="6">
    <source>
        <dbReference type="EMBL" id="WPB01961.1"/>
    </source>
</evidence>
<dbReference type="PROSITE" id="PS00122">
    <property type="entry name" value="CARBOXYLESTERASE_B_1"/>
    <property type="match status" value="1"/>
</dbReference>
<dbReference type="InterPro" id="IPR002018">
    <property type="entry name" value="CarbesteraseB"/>
</dbReference>
<feature type="chain" id="PRO_5013431944" description="Carboxylic ester hydrolase" evidence="3">
    <location>
        <begin position="20"/>
        <end position="561"/>
    </location>
</feature>
<dbReference type="AlphaFoldDB" id="A0A2G5HK07"/>
<organism evidence="5 7">
    <name type="scientific">Cercospora beticola</name>
    <name type="common">Sugarbeet leaf spot fungus</name>
    <dbReference type="NCBI Taxonomy" id="122368"/>
    <lineage>
        <taxon>Eukaryota</taxon>
        <taxon>Fungi</taxon>
        <taxon>Dikarya</taxon>
        <taxon>Ascomycota</taxon>
        <taxon>Pezizomycotina</taxon>
        <taxon>Dothideomycetes</taxon>
        <taxon>Dothideomycetidae</taxon>
        <taxon>Mycosphaerellales</taxon>
        <taxon>Mycosphaerellaceae</taxon>
        <taxon>Cercospora</taxon>
    </lineage>
</organism>
<keyword evidence="3" id="KW-0732">Signal</keyword>
<dbReference type="InterPro" id="IPR050309">
    <property type="entry name" value="Type-B_Carboxylest/Lipase"/>
</dbReference>
<evidence type="ECO:0000256" key="2">
    <source>
        <dbReference type="ARBA" id="ARBA00022801"/>
    </source>
</evidence>
<evidence type="ECO:0000256" key="1">
    <source>
        <dbReference type="ARBA" id="ARBA00005964"/>
    </source>
</evidence>
<dbReference type="EC" id="3.1.1.-" evidence="3"/>
<feature type="signal peptide" evidence="3">
    <location>
        <begin position="1"/>
        <end position="19"/>
    </location>
</feature>
<dbReference type="EMBL" id="LKMD01000105">
    <property type="protein sequence ID" value="PIA92845.1"/>
    <property type="molecule type" value="Genomic_DNA"/>
</dbReference>
<keyword evidence="8" id="KW-1185">Reference proteome</keyword>
<dbReference type="Gene3D" id="3.40.50.1820">
    <property type="entry name" value="alpha/beta hydrolase"/>
    <property type="match status" value="1"/>
</dbReference>
<gene>
    <name evidence="5" type="ORF">CB0940_04699</name>
    <name evidence="6" type="ORF">RHO25_006594</name>
</gene>
<accession>A0A2G5HK07</accession>
<comment type="similarity">
    <text evidence="1 3">Belongs to the type-B carboxylesterase/lipase family.</text>
</comment>
<evidence type="ECO:0000313" key="5">
    <source>
        <dbReference type="EMBL" id="PIA92845.1"/>
    </source>
</evidence>
<dbReference type="InterPro" id="IPR019819">
    <property type="entry name" value="Carboxylesterase_B_CS"/>
</dbReference>
<dbReference type="OrthoDB" id="408631at2759"/>
<protein>
    <recommendedName>
        <fullName evidence="3">Carboxylic ester hydrolase</fullName>
        <ecNumber evidence="3">3.1.1.-</ecNumber>
    </recommendedName>
</protein>
<dbReference type="EMBL" id="CP134187">
    <property type="protein sequence ID" value="WPB01961.1"/>
    <property type="molecule type" value="Genomic_DNA"/>
</dbReference>
<evidence type="ECO:0000259" key="4">
    <source>
        <dbReference type="Pfam" id="PF00135"/>
    </source>
</evidence>
<keyword evidence="2 3" id="KW-0378">Hydrolase</keyword>
<evidence type="ECO:0000313" key="7">
    <source>
        <dbReference type="Proteomes" id="UP000230605"/>
    </source>
</evidence>
<dbReference type="Proteomes" id="UP001302367">
    <property type="component" value="Chromosome 4"/>
</dbReference>